<evidence type="ECO:0008006" key="4">
    <source>
        <dbReference type="Google" id="ProtNLM"/>
    </source>
</evidence>
<dbReference type="SUPFAM" id="SSF110087">
    <property type="entry name" value="DR1885-like metal-binding protein"/>
    <property type="match status" value="1"/>
</dbReference>
<dbReference type="PANTHER" id="PTHR36302:SF1">
    <property type="entry name" value="COPPER CHAPERONE PCU(A)C"/>
    <property type="match status" value="1"/>
</dbReference>
<reference evidence="2 3" key="1">
    <citation type="submission" date="2015-06" db="EMBL/GenBank/DDBJ databases">
        <title>A Comprehensive Approach to Explore the Metabolic and Phylogenetic Diversity of Bacterial Steroid Degradation in the Environment: Testosterone as an Example.</title>
        <authorList>
            <person name="Yang F.-C."/>
            <person name="Chen Y.-L."/>
            <person name="Yu C.-P."/>
            <person name="Tang S.-L."/>
            <person name="Wang P.-H."/>
            <person name="Ismail W."/>
            <person name="Wang C.-H."/>
            <person name="Yang C.-Y."/>
            <person name="Chiang Y.-R."/>
        </authorList>
    </citation>
    <scope>NUCLEOTIDE SEQUENCE [LARGE SCALE GENOMIC DNA]</scope>
    <source>
        <strain evidence="2 3">DSM 18526</strain>
    </source>
</reference>
<name>A0A127FEN8_STEDE</name>
<organism evidence="2 3">
    <name type="scientific">Steroidobacter denitrificans</name>
    <dbReference type="NCBI Taxonomy" id="465721"/>
    <lineage>
        <taxon>Bacteria</taxon>
        <taxon>Pseudomonadati</taxon>
        <taxon>Pseudomonadota</taxon>
        <taxon>Gammaproteobacteria</taxon>
        <taxon>Steroidobacterales</taxon>
        <taxon>Steroidobacteraceae</taxon>
        <taxon>Steroidobacter</taxon>
    </lineage>
</organism>
<evidence type="ECO:0000313" key="3">
    <source>
        <dbReference type="Proteomes" id="UP000070250"/>
    </source>
</evidence>
<dbReference type="InterPro" id="IPR036182">
    <property type="entry name" value="PCuAC_sf"/>
</dbReference>
<protein>
    <recommendedName>
        <fullName evidence="4">Copper chaperone PCu(A)C</fullName>
    </recommendedName>
</protein>
<evidence type="ECO:0000313" key="2">
    <source>
        <dbReference type="EMBL" id="AMN48371.1"/>
    </source>
</evidence>
<dbReference type="Pfam" id="PF04314">
    <property type="entry name" value="PCuAC"/>
    <property type="match status" value="1"/>
</dbReference>
<gene>
    <name evidence="2" type="ORF">ACG33_14950</name>
</gene>
<keyword evidence="3" id="KW-1185">Reference proteome</keyword>
<dbReference type="InterPro" id="IPR007410">
    <property type="entry name" value="LpqE-like"/>
</dbReference>
<dbReference type="EMBL" id="CP011971">
    <property type="protein sequence ID" value="AMN48371.1"/>
    <property type="molecule type" value="Genomic_DNA"/>
</dbReference>
<sequence length="148" mass="15698">MPGCHAGYDDETRILNPRTTATPPDTVVAAAYMDIVSAHGDRLTGASTPAAERVEIHDSRLHNGVARMRPVQDVELASGRRFVFEPGGMHFMIVGLKQPLAANTRIPFILHFEHAGDISVELVVSAAGAGAVPHTHGDSHSPSAGHSH</sequence>
<dbReference type="KEGG" id="sdf:ACG33_14950"/>
<evidence type="ECO:0000256" key="1">
    <source>
        <dbReference type="SAM" id="MobiDB-lite"/>
    </source>
</evidence>
<feature type="region of interest" description="Disordered" evidence="1">
    <location>
        <begin position="1"/>
        <end position="21"/>
    </location>
</feature>
<dbReference type="AlphaFoldDB" id="A0A127FEN8"/>
<dbReference type="PANTHER" id="PTHR36302">
    <property type="entry name" value="BLR7088 PROTEIN"/>
    <property type="match status" value="1"/>
</dbReference>
<dbReference type="InterPro" id="IPR058248">
    <property type="entry name" value="Lxx211020-like"/>
</dbReference>
<dbReference type="Proteomes" id="UP000070250">
    <property type="component" value="Chromosome"/>
</dbReference>
<accession>A0A127FEN8</accession>
<dbReference type="Gene3D" id="2.60.40.1890">
    <property type="entry name" value="PCu(A)C copper chaperone"/>
    <property type="match status" value="1"/>
</dbReference>
<proteinExistence type="predicted"/>
<dbReference type="STRING" id="465721.ACG33_14950"/>